<feature type="non-terminal residue" evidence="2">
    <location>
        <position position="222"/>
    </location>
</feature>
<evidence type="ECO:0000313" key="3">
    <source>
        <dbReference type="Proteomes" id="UP001497522"/>
    </source>
</evidence>
<gene>
    <name evidence="2" type="ORF">CSSPJE1EN2_LOCUS19298</name>
</gene>
<dbReference type="SUPFAM" id="SSF52540">
    <property type="entry name" value="P-loop containing nucleoside triphosphate hydrolases"/>
    <property type="match status" value="1"/>
</dbReference>
<dbReference type="Proteomes" id="UP001497522">
    <property type="component" value="Chromosome 5"/>
</dbReference>
<dbReference type="EMBL" id="OZ023706">
    <property type="protein sequence ID" value="CAK9877256.1"/>
    <property type="molecule type" value="Genomic_DNA"/>
</dbReference>
<dbReference type="InterPro" id="IPR027417">
    <property type="entry name" value="P-loop_NTPase"/>
</dbReference>
<name>A0ABP1BN82_9BRYO</name>
<evidence type="ECO:0000256" key="1">
    <source>
        <dbReference type="SAM" id="MobiDB-lite"/>
    </source>
</evidence>
<feature type="region of interest" description="Disordered" evidence="1">
    <location>
        <begin position="97"/>
        <end position="117"/>
    </location>
</feature>
<protein>
    <submittedName>
        <fullName evidence="2">Uncharacterized protein</fullName>
    </submittedName>
</protein>
<sequence>GLECWQIVSVRAKLTDLLNARSGPILLFIDNAWNGEMIDISPELSRTKGSKLLVTSRFNLKPNQPDWVRIEMNQRTNYDAAAQLLARKAANNPNETKFPLGCEEKDQQETSGLESPSYSRIGFPDPPCLTDGHLKQKNQLSTIGIVDTSKNCFQTGLPEMENGSIFTMGRKGKFEGADSIEYLFKQAKDMSKVVGVGLQWSKVVVTKQFGVVVKHIGEHLVV</sequence>
<accession>A0ABP1BN82</accession>
<keyword evidence="3" id="KW-1185">Reference proteome</keyword>
<organism evidence="2 3">
    <name type="scientific">Sphagnum jensenii</name>
    <dbReference type="NCBI Taxonomy" id="128206"/>
    <lineage>
        <taxon>Eukaryota</taxon>
        <taxon>Viridiplantae</taxon>
        <taxon>Streptophyta</taxon>
        <taxon>Embryophyta</taxon>
        <taxon>Bryophyta</taxon>
        <taxon>Sphagnophytina</taxon>
        <taxon>Sphagnopsida</taxon>
        <taxon>Sphagnales</taxon>
        <taxon>Sphagnaceae</taxon>
        <taxon>Sphagnum</taxon>
    </lineage>
</organism>
<proteinExistence type="predicted"/>
<evidence type="ECO:0000313" key="2">
    <source>
        <dbReference type="EMBL" id="CAK9877256.1"/>
    </source>
</evidence>
<reference evidence="2" key="1">
    <citation type="submission" date="2024-03" db="EMBL/GenBank/DDBJ databases">
        <authorList>
            <consortium name="ELIXIR-Norway"/>
            <consortium name="Elixir Norway"/>
        </authorList>
    </citation>
    <scope>NUCLEOTIDE SEQUENCE</scope>
</reference>